<evidence type="ECO:0000313" key="10">
    <source>
        <dbReference type="Proteomes" id="UP000732619"/>
    </source>
</evidence>
<dbReference type="Gene3D" id="1.20.1260.30">
    <property type="match status" value="1"/>
</dbReference>
<name>A0A8T3VLE0_METOL</name>
<comment type="catalytic activity">
    <reaction evidence="6">
        <text>a 2'-deoxyadenosine in DNA + S-adenosyl-L-methionine = an N(6)-methyl-2'-deoxyadenosine in DNA + S-adenosyl-L-homocysteine + H(+)</text>
        <dbReference type="Rhea" id="RHEA:15197"/>
        <dbReference type="Rhea" id="RHEA-COMP:12418"/>
        <dbReference type="Rhea" id="RHEA-COMP:12419"/>
        <dbReference type="ChEBI" id="CHEBI:15378"/>
        <dbReference type="ChEBI" id="CHEBI:57856"/>
        <dbReference type="ChEBI" id="CHEBI:59789"/>
        <dbReference type="ChEBI" id="CHEBI:90615"/>
        <dbReference type="ChEBI" id="CHEBI:90616"/>
        <dbReference type="EC" id="2.1.1.72"/>
    </reaction>
</comment>
<keyword evidence="2 9" id="KW-0489">Methyltransferase</keyword>
<dbReference type="CDD" id="cd02440">
    <property type="entry name" value="AdoMet_MTases"/>
    <property type="match status" value="1"/>
</dbReference>
<keyword evidence="5" id="KW-0680">Restriction system</keyword>
<dbReference type="GO" id="GO:0003677">
    <property type="term" value="F:DNA binding"/>
    <property type="evidence" value="ECO:0007669"/>
    <property type="project" value="InterPro"/>
</dbReference>
<evidence type="ECO:0000256" key="3">
    <source>
        <dbReference type="ARBA" id="ARBA00022679"/>
    </source>
</evidence>
<evidence type="ECO:0000256" key="7">
    <source>
        <dbReference type="SAM" id="Coils"/>
    </source>
</evidence>
<dbReference type="Pfam" id="PF02384">
    <property type="entry name" value="N6_Mtase"/>
    <property type="match status" value="1"/>
</dbReference>
<dbReference type="InterPro" id="IPR029063">
    <property type="entry name" value="SAM-dependent_MTases_sf"/>
</dbReference>
<dbReference type="SUPFAM" id="SSF53335">
    <property type="entry name" value="S-adenosyl-L-methionine-dependent methyltransferases"/>
    <property type="match status" value="1"/>
</dbReference>
<dbReference type="InterPro" id="IPR038333">
    <property type="entry name" value="T1MK-like_N_sf"/>
</dbReference>
<comment type="caution">
    <text evidence="9">The sequence shown here is derived from an EMBL/GenBank/DDBJ whole genome shotgun (WGS) entry which is preliminary data.</text>
</comment>
<dbReference type="GO" id="GO:0009307">
    <property type="term" value="P:DNA restriction-modification system"/>
    <property type="evidence" value="ECO:0007669"/>
    <property type="project" value="UniProtKB-KW"/>
</dbReference>
<keyword evidence="7" id="KW-0175">Coiled coil</keyword>
<evidence type="ECO:0000313" key="9">
    <source>
        <dbReference type="EMBL" id="MBE6512324.1"/>
    </source>
</evidence>
<dbReference type="PRINTS" id="PR00507">
    <property type="entry name" value="N12N6MTFRASE"/>
</dbReference>
<dbReference type="Proteomes" id="UP000732619">
    <property type="component" value="Unassembled WGS sequence"/>
</dbReference>
<proteinExistence type="predicted"/>
<keyword evidence="3 9" id="KW-0808">Transferase</keyword>
<dbReference type="InterPro" id="IPR003356">
    <property type="entry name" value="DNA_methylase_A-5"/>
</dbReference>
<evidence type="ECO:0000256" key="4">
    <source>
        <dbReference type="ARBA" id="ARBA00022691"/>
    </source>
</evidence>
<feature type="coiled-coil region" evidence="7">
    <location>
        <begin position="573"/>
        <end position="607"/>
    </location>
</feature>
<organism evidence="9 10">
    <name type="scientific">Methanobrevibacter olleyae</name>
    <dbReference type="NCBI Taxonomy" id="294671"/>
    <lineage>
        <taxon>Archaea</taxon>
        <taxon>Methanobacteriati</taxon>
        <taxon>Methanobacteriota</taxon>
        <taxon>Methanomada group</taxon>
        <taxon>Methanobacteria</taxon>
        <taxon>Methanobacteriales</taxon>
        <taxon>Methanobacteriaceae</taxon>
        <taxon>Methanobrevibacter</taxon>
    </lineage>
</organism>
<dbReference type="InterPro" id="IPR004546">
    <property type="entry name" value="Restrct_endonuc_T1M"/>
</dbReference>
<evidence type="ECO:0000256" key="1">
    <source>
        <dbReference type="ARBA" id="ARBA00011900"/>
    </source>
</evidence>
<evidence type="ECO:0000256" key="6">
    <source>
        <dbReference type="ARBA" id="ARBA00047942"/>
    </source>
</evidence>
<dbReference type="PANTHER" id="PTHR42933">
    <property type="entry name" value="SLR6095 PROTEIN"/>
    <property type="match status" value="1"/>
</dbReference>
<accession>A0A8T3VLE0</accession>
<keyword evidence="4" id="KW-0949">S-adenosyl-L-methionine</keyword>
<gene>
    <name evidence="9" type="ORF">E7Z75_04140</name>
</gene>
<dbReference type="EMBL" id="SUTG01000014">
    <property type="protein sequence ID" value="MBE6512324.1"/>
    <property type="molecule type" value="Genomic_DNA"/>
</dbReference>
<dbReference type="GO" id="GO:0032259">
    <property type="term" value="P:methylation"/>
    <property type="evidence" value="ECO:0007669"/>
    <property type="project" value="UniProtKB-KW"/>
</dbReference>
<dbReference type="AlphaFoldDB" id="A0A8T3VLE0"/>
<dbReference type="GO" id="GO:0008170">
    <property type="term" value="F:N-methyltransferase activity"/>
    <property type="evidence" value="ECO:0007669"/>
    <property type="project" value="InterPro"/>
</dbReference>
<reference evidence="9" key="1">
    <citation type="submission" date="2019-04" db="EMBL/GenBank/DDBJ databases">
        <title>Evolution of Biomass-Degrading Anaerobic Consortia Revealed by Metagenomics.</title>
        <authorList>
            <person name="Peng X."/>
        </authorList>
    </citation>
    <scope>NUCLEOTIDE SEQUENCE</scope>
    <source>
        <strain evidence="9">SIG14</strain>
    </source>
</reference>
<protein>
    <recommendedName>
        <fullName evidence="1">site-specific DNA-methyltransferase (adenine-specific)</fullName>
        <ecNumber evidence="1">2.1.1.72</ecNumber>
    </recommendedName>
</protein>
<dbReference type="GO" id="GO:0009007">
    <property type="term" value="F:site-specific DNA-methyltransferase (adenine-specific) activity"/>
    <property type="evidence" value="ECO:0007669"/>
    <property type="project" value="UniProtKB-EC"/>
</dbReference>
<feature type="domain" description="DNA methylase adenine-specific" evidence="8">
    <location>
        <begin position="267"/>
        <end position="564"/>
    </location>
</feature>
<dbReference type="EC" id="2.1.1.72" evidence="1"/>
<dbReference type="NCBIfam" id="TIGR00497">
    <property type="entry name" value="hsdM"/>
    <property type="match status" value="1"/>
</dbReference>
<evidence type="ECO:0000259" key="8">
    <source>
        <dbReference type="Pfam" id="PF02384"/>
    </source>
</evidence>
<evidence type="ECO:0000256" key="5">
    <source>
        <dbReference type="ARBA" id="ARBA00022747"/>
    </source>
</evidence>
<sequence length="609" mass="71826">MENFLGRQLWSIYEDLKRGNRIGFLTDDEFQKYFLGFISYKYLSEKLETYINNELKAENLNFEEAYNLKAFKKSLREKSIEDIGYFLSPNLLYRNIVSSKNYGNIIIEELDKAFTEISDSSVGRESQEDFQNLFEGVDLYASQLGKTIEDKNRVVFNILDALGPVNFDLDKESRNNTLLSKSILENRKYNKDYSSSRKNERRIRSRRMNNIKADFKDLNSLVDEKMEYNRMKSNYALEADRLDHELDEYSLNRDIHKKDEIYEKYIDDLIGNSFEYLLSEFSLNSSNSSDYYTPNEVSTLIAKLISSQKSKLESVYDPCCGSASLLLEINKELPCDFICGQELNASFYNIARENMILHNIHYKDFDIKQGDTLEQPQHLDYTFDAVVSQIPFNSRWTADRSFLDDVRFMQYNILPPHSKADYAFIQHMLYHLNEDGIMIVVAPHGVLFRAASEGKIRRMIVERFNYLDAVIGLPANMFYSTNNPACMMIFRKNRDYYDDVLFIDASKGFDRTKLINYLQEEDISKIARTYRNREEIERYSHRASLDEIKRNDFNLNIPRYVDTYVGEEKEIDFDNLVSRHKFLTEEIEKVTKEIEDAYKELNIEKELFR</sequence>
<dbReference type="Gene3D" id="3.40.50.150">
    <property type="entry name" value="Vaccinia Virus protein VP39"/>
    <property type="match status" value="1"/>
</dbReference>
<dbReference type="PANTHER" id="PTHR42933:SF1">
    <property type="entry name" value="SITE-SPECIFIC DNA-METHYLTRANSFERASE (ADENINE-SPECIFIC)"/>
    <property type="match status" value="1"/>
</dbReference>
<dbReference type="InterPro" id="IPR051537">
    <property type="entry name" value="DNA_Adenine_Mtase"/>
</dbReference>
<evidence type="ECO:0000256" key="2">
    <source>
        <dbReference type="ARBA" id="ARBA00022603"/>
    </source>
</evidence>